<evidence type="ECO:0000313" key="1">
    <source>
        <dbReference type="EMBL" id="GAA2212002.1"/>
    </source>
</evidence>
<sequence>MIGLAHLFLIWPGDVLAIYAVRAGVPAAVALAAKAGGCRDADRRGVRAAAPAQDAAGPLEWLWRWATWGAPPGPAARGVRR</sequence>
<dbReference type="Proteomes" id="UP001499843">
    <property type="component" value="Unassembled WGS sequence"/>
</dbReference>
<evidence type="ECO:0000313" key="2">
    <source>
        <dbReference type="Proteomes" id="UP001499843"/>
    </source>
</evidence>
<organism evidence="1 2">
    <name type="scientific">Nonomuraea monospora</name>
    <dbReference type="NCBI Taxonomy" id="568818"/>
    <lineage>
        <taxon>Bacteria</taxon>
        <taxon>Bacillati</taxon>
        <taxon>Actinomycetota</taxon>
        <taxon>Actinomycetes</taxon>
        <taxon>Streptosporangiales</taxon>
        <taxon>Streptosporangiaceae</taxon>
        <taxon>Nonomuraea</taxon>
    </lineage>
</organism>
<proteinExistence type="predicted"/>
<dbReference type="EMBL" id="BAAAQX010000024">
    <property type="protein sequence ID" value="GAA2212002.1"/>
    <property type="molecule type" value="Genomic_DNA"/>
</dbReference>
<keyword evidence="2" id="KW-1185">Reference proteome</keyword>
<reference evidence="1 2" key="1">
    <citation type="journal article" date="2019" name="Int. J. Syst. Evol. Microbiol.">
        <title>The Global Catalogue of Microorganisms (GCM) 10K type strain sequencing project: providing services to taxonomists for standard genome sequencing and annotation.</title>
        <authorList>
            <consortium name="The Broad Institute Genomics Platform"/>
            <consortium name="The Broad Institute Genome Sequencing Center for Infectious Disease"/>
            <person name="Wu L."/>
            <person name="Ma J."/>
        </authorList>
    </citation>
    <scope>NUCLEOTIDE SEQUENCE [LARGE SCALE GENOMIC DNA]</scope>
    <source>
        <strain evidence="1 2">JCM 16114</strain>
    </source>
</reference>
<gene>
    <name evidence="1" type="ORF">GCM10009850_074640</name>
</gene>
<comment type="caution">
    <text evidence="1">The sequence shown here is derived from an EMBL/GenBank/DDBJ whole genome shotgun (WGS) entry which is preliminary data.</text>
</comment>
<name>A0ABN3CRL7_9ACTN</name>
<accession>A0ABN3CRL7</accession>
<protein>
    <submittedName>
        <fullName evidence="1">Uncharacterized protein</fullName>
    </submittedName>
</protein>